<evidence type="ECO:0000313" key="6">
    <source>
        <dbReference type="Proteomes" id="UP001595973"/>
    </source>
</evidence>
<dbReference type="Gene3D" id="3.30.450.80">
    <property type="entry name" value="Transcription factor LuxR-like, autoinducer-binding domain"/>
    <property type="match status" value="1"/>
</dbReference>
<dbReference type="Gene3D" id="1.10.10.10">
    <property type="entry name" value="Winged helix-like DNA-binding domain superfamily/Winged helix DNA-binding domain"/>
    <property type="match status" value="1"/>
</dbReference>
<evidence type="ECO:0000256" key="2">
    <source>
        <dbReference type="ARBA" id="ARBA00023125"/>
    </source>
</evidence>
<keyword evidence="1" id="KW-0805">Transcription regulation</keyword>
<dbReference type="InterPro" id="IPR036388">
    <property type="entry name" value="WH-like_DNA-bd_sf"/>
</dbReference>
<dbReference type="Pfam" id="PF00196">
    <property type="entry name" value="GerE"/>
    <property type="match status" value="1"/>
</dbReference>
<gene>
    <name evidence="5" type="ORF">ACFO5X_25355</name>
</gene>
<reference evidence="6" key="1">
    <citation type="journal article" date="2019" name="Int. J. Syst. Evol. Microbiol.">
        <title>The Global Catalogue of Microorganisms (GCM) 10K type strain sequencing project: providing services to taxonomists for standard genome sequencing and annotation.</title>
        <authorList>
            <consortium name="The Broad Institute Genomics Platform"/>
            <consortium name="The Broad Institute Genome Sequencing Center for Infectious Disease"/>
            <person name="Wu L."/>
            <person name="Ma J."/>
        </authorList>
    </citation>
    <scope>NUCLEOTIDE SEQUENCE [LARGE SCALE GENOMIC DNA]</scope>
    <source>
        <strain evidence="6">CGMCC 4.7283</strain>
    </source>
</reference>
<dbReference type="InterPro" id="IPR005143">
    <property type="entry name" value="TF_LuxR_autoind-bd_dom"/>
</dbReference>
<protein>
    <submittedName>
        <fullName evidence="5">Helix-turn-helix transcriptional regulator</fullName>
    </submittedName>
</protein>
<dbReference type="PRINTS" id="PR00038">
    <property type="entry name" value="HTHLUXR"/>
</dbReference>
<evidence type="ECO:0000259" key="4">
    <source>
        <dbReference type="PROSITE" id="PS50043"/>
    </source>
</evidence>
<dbReference type="InterPro" id="IPR000792">
    <property type="entry name" value="Tscrpt_reg_LuxR_C"/>
</dbReference>
<evidence type="ECO:0000313" key="5">
    <source>
        <dbReference type="EMBL" id="MFC4671901.1"/>
    </source>
</evidence>
<evidence type="ECO:0000256" key="3">
    <source>
        <dbReference type="ARBA" id="ARBA00023163"/>
    </source>
</evidence>
<dbReference type="EMBL" id="JBHSGI010000034">
    <property type="protein sequence ID" value="MFC4671901.1"/>
    <property type="molecule type" value="Genomic_DNA"/>
</dbReference>
<sequence length="254" mass="27774">MQDVPGPRALTAVTADIIAATTIPAVWEIFADALSAYGFDNMIYGATRFPERGIIGEPRDALILHRGPREYADIYLGEELYLHSPTYDWAERNSGFVSWPEAIVQYGKPPSAQQMRIAQLNLQFGFSAGFVGSLNDVVPGMKGVIGFSPSNGMDQEAANALWARVGADIVLLCNLMHLRVGTLPRTGLRRPLTTRQRESLEWYSLGKTTQDIATIMGLSIATVEKHLRMARDSLDAQTTAHAVKKAASLNLLTA</sequence>
<dbReference type="CDD" id="cd06170">
    <property type="entry name" value="LuxR_C_like"/>
    <property type="match status" value="1"/>
</dbReference>
<dbReference type="SUPFAM" id="SSF75516">
    <property type="entry name" value="Pheromone-binding domain of LuxR-like quorum-sensing transcription factors"/>
    <property type="match status" value="1"/>
</dbReference>
<dbReference type="SUPFAM" id="SSF46894">
    <property type="entry name" value="C-terminal effector domain of the bipartite response regulators"/>
    <property type="match status" value="1"/>
</dbReference>
<keyword evidence="6" id="KW-1185">Reference proteome</keyword>
<dbReference type="SMART" id="SM00421">
    <property type="entry name" value="HTH_LUXR"/>
    <property type="match status" value="1"/>
</dbReference>
<dbReference type="PROSITE" id="PS50043">
    <property type="entry name" value="HTH_LUXR_2"/>
    <property type="match status" value="1"/>
</dbReference>
<keyword evidence="2" id="KW-0238">DNA-binding</keyword>
<dbReference type="InterPro" id="IPR036693">
    <property type="entry name" value="TF_LuxR_autoind-bd_dom_sf"/>
</dbReference>
<name>A0ABV9KQD9_9RHOB</name>
<evidence type="ECO:0000256" key="1">
    <source>
        <dbReference type="ARBA" id="ARBA00023015"/>
    </source>
</evidence>
<feature type="domain" description="HTH luxR-type" evidence="4">
    <location>
        <begin position="185"/>
        <end position="250"/>
    </location>
</feature>
<dbReference type="Pfam" id="PF03472">
    <property type="entry name" value="Autoind_bind"/>
    <property type="match status" value="1"/>
</dbReference>
<organism evidence="5 6">
    <name type="scientific">Seohaeicola nanhaiensis</name>
    <dbReference type="NCBI Taxonomy" id="1387282"/>
    <lineage>
        <taxon>Bacteria</taxon>
        <taxon>Pseudomonadati</taxon>
        <taxon>Pseudomonadota</taxon>
        <taxon>Alphaproteobacteria</taxon>
        <taxon>Rhodobacterales</taxon>
        <taxon>Roseobacteraceae</taxon>
        <taxon>Seohaeicola</taxon>
    </lineage>
</organism>
<accession>A0ABV9KQD9</accession>
<keyword evidence="3" id="KW-0804">Transcription</keyword>
<proteinExistence type="predicted"/>
<dbReference type="Proteomes" id="UP001595973">
    <property type="component" value="Unassembled WGS sequence"/>
</dbReference>
<dbReference type="RefSeq" id="WP_380722916.1">
    <property type="nucleotide sequence ID" value="NZ_JBHSGI010000034.1"/>
</dbReference>
<dbReference type="InterPro" id="IPR016032">
    <property type="entry name" value="Sig_transdc_resp-reg_C-effctor"/>
</dbReference>
<comment type="caution">
    <text evidence="5">The sequence shown here is derived from an EMBL/GenBank/DDBJ whole genome shotgun (WGS) entry which is preliminary data.</text>
</comment>